<feature type="transmembrane region" description="Helical" evidence="1">
    <location>
        <begin position="7"/>
        <end position="32"/>
    </location>
</feature>
<dbReference type="Pfam" id="PF02698">
    <property type="entry name" value="DUF218"/>
    <property type="match status" value="1"/>
</dbReference>
<dbReference type="EMBL" id="CP030941">
    <property type="protein sequence ID" value="UUP15819.1"/>
    <property type="molecule type" value="Genomic_DNA"/>
</dbReference>
<dbReference type="InterPro" id="IPR014729">
    <property type="entry name" value="Rossmann-like_a/b/a_fold"/>
</dbReference>
<proteinExistence type="predicted"/>
<name>A0ABY5MEZ0_9HYPH</name>
<keyword evidence="1" id="KW-1133">Transmembrane helix</keyword>
<protein>
    <recommendedName>
        <fullName evidence="2">DUF218 domain-containing protein</fullName>
    </recommendedName>
</protein>
<feature type="domain" description="DUF218" evidence="2">
    <location>
        <begin position="80"/>
        <end position="247"/>
    </location>
</feature>
<dbReference type="InterPro" id="IPR051599">
    <property type="entry name" value="Cell_Envelope_Assoc"/>
</dbReference>
<keyword evidence="4" id="KW-1185">Reference proteome</keyword>
<evidence type="ECO:0000256" key="1">
    <source>
        <dbReference type="SAM" id="Phobius"/>
    </source>
</evidence>
<dbReference type="PANTHER" id="PTHR30336">
    <property type="entry name" value="INNER MEMBRANE PROTEIN, PROBABLE PERMEASE"/>
    <property type="match status" value="1"/>
</dbReference>
<dbReference type="CDD" id="cd06259">
    <property type="entry name" value="YdcF-like"/>
    <property type="match status" value="1"/>
</dbReference>
<evidence type="ECO:0000259" key="2">
    <source>
        <dbReference type="Pfam" id="PF02698"/>
    </source>
</evidence>
<organism evidence="3 4">
    <name type="scientific">Nitratireductor thuwali</name>
    <dbReference type="NCBI Taxonomy" id="2267699"/>
    <lineage>
        <taxon>Bacteria</taxon>
        <taxon>Pseudomonadati</taxon>
        <taxon>Pseudomonadota</taxon>
        <taxon>Alphaproteobacteria</taxon>
        <taxon>Hyphomicrobiales</taxon>
        <taxon>Phyllobacteriaceae</taxon>
        <taxon>Nitratireductor</taxon>
    </lineage>
</organism>
<accession>A0ABY5MEZ0</accession>
<gene>
    <name evidence="3" type="ORF">NTH_00258</name>
</gene>
<evidence type="ECO:0000313" key="3">
    <source>
        <dbReference type="EMBL" id="UUP15819.1"/>
    </source>
</evidence>
<sequence>MFHLFSAIFWALAQPLSLAALLIVLSLILQIVNRRRLAVAAGFMSLLILMVSAWTTAGALLLHPLEARFTKPAEMPSRVDGIVVLGGGFEGAINLARGGYELNSSGDRFVEAAILARRFPRARVVVSGGSGSVFLAGEGDAATAPRLLTALGVARERIEIENRSRDTFENARYSRLLVDPQSGETWLLVTSAFHMPRAVGAFRQAGFPVVPWPVDYKTSGRERPGPAEDNALDSLRNASIAIREWIALAAYRLAGRTPTLLPEE</sequence>
<dbReference type="Proteomes" id="UP001342418">
    <property type="component" value="Chromosome"/>
</dbReference>
<keyword evidence="1" id="KW-0812">Transmembrane</keyword>
<dbReference type="Gene3D" id="3.40.50.620">
    <property type="entry name" value="HUPs"/>
    <property type="match status" value="1"/>
</dbReference>
<dbReference type="RefSeq" id="WP_338528300.1">
    <property type="nucleotide sequence ID" value="NZ_CP030941.1"/>
</dbReference>
<feature type="transmembrane region" description="Helical" evidence="1">
    <location>
        <begin position="38"/>
        <end position="62"/>
    </location>
</feature>
<keyword evidence="1" id="KW-0472">Membrane</keyword>
<dbReference type="InterPro" id="IPR003848">
    <property type="entry name" value="DUF218"/>
</dbReference>
<evidence type="ECO:0000313" key="4">
    <source>
        <dbReference type="Proteomes" id="UP001342418"/>
    </source>
</evidence>
<dbReference type="PANTHER" id="PTHR30336:SF4">
    <property type="entry name" value="ENVELOPE BIOGENESIS FACTOR ELYC"/>
    <property type="match status" value="1"/>
</dbReference>
<reference evidence="3 4" key="1">
    <citation type="submission" date="2018-07" db="EMBL/GenBank/DDBJ databases">
        <title>Genome sequence of Nitratireductor thuwali#1536.</title>
        <authorList>
            <person name="Michoud G."/>
            <person name="Merlino G."/>
            <person name="Sefrji F.O."/>
            <person name="Daffonchio D."/>
        </authorList>
    </citation>
    <scope>NUCLEOTIDE SEQUENCE [LARGE SCALE GENOMIC DNA]</scope>
    <source>
        <strain evidence="4">Nit1536</strain>
    </source>
</reference>